<evidence type="ECO:0000256" key="24">
    <source>
        <dbReference type="ARBA" id="ARBA00049015"/>
    </source>
</evidence>
<comment type="cofactor">
    <cofactor evidence="25">
        <name>Mg(2+)</name>
        <dbReference type="ChEBI" id="CHEBI:18420"/>
    </cofactor>
    <text evidence="25">Binds 2 magnesium ions per subunit.</text>
</comment>
<dbReference type="InterPro" id="IPR036705">
    <property type="entry name" value="Ribosyl_crysJ1_sf"/>
</dbReference>
<evidence type="ECO:0000256" key="25">
    <source>
        <dbReference type="PIRSR" id="PIRSR605502-1"/>
    </source>
</evidence>
<dbReference type="FunFam" id="1.10.4080.10:FF:000001">
    <property type="entry name" value="ADP-ribose glycohydrolase ARH3"/>
    <property type="match status" value="1"/>
</dbReference>
<feature type="binding site" evidence="25">
    <location>
        <position position="12"/>
    </location>
    <ligand>
        <name>Mg(2+)</name>
        <dbReference type="ChEBI" id="CHEBI:18420"/>
        <label>1</label>
    </ligand>
</feature>
<evidence type="ECO:0000256" key="9">
    <source>
        <dbReference type="ARBA" id="ARBA00022490"/>
    </source>
</evidence>
<evidence type="ECO:0000256" key="27">
    <source>
        <dbReference type="SAM" id="Phobius"/>
    </source>
</evidence>
<feature type="binding site" evidence="25">
    <location>
        <position position="11"/>
    </location>
    <ligand>
        <name>Mg(2+)</name>
        <dbReference type="ChEBI" id="CHEBI:18420"/>
        <label>1</label>
    </ligand>
</feature>
<keyword evidence="11" id="KW-0227">DNA damage</keyword>
<evidence type="ECO:0000256" key="14">
    <source>
        <dbReference type="ARBA" id="ARBA00023128"/>
    </source>
</evidence>
<comment type="similarity">
    <text evidence="5">Belongs to the ADP-ribosylglycohydrolase family.</text>
</comment>
<feature type="region of interest" description="Disordered" evidence="26">
    <location>
        <begin position="705"/>
        <end position="725"/>
    </location>
</feature>
<evidence type="ECO:0000256" key="2">
    <source>
        <dbReference type="ARBA" id="ARBA00004286"/>
    </source>
</evidence>
<dbReference type="Proteomes" id="UP000075902">
    <property type="component" value="Unassembled WGS sequence"/>
</dbReference>
<keyword evidence="29" id="KW-1185">Reference proteome</keyword>
<evidence type="ECO:0000256" key="12">
    <source>
        <dbReference type="ARBA" id="ARBA00022801"/>
    </source>
</evidence>
<dbReference type="EC" id="3.2.1.143" evidence="7"/>
<comment type="catalytic activity">
    <reaction evidence="24">
        <text>alpha-NAD(+) + H2O = ADP-D-ribose + nicotinamide + H(+)</text>
        <dbReference type="Rhea" id="RHEA:68792"/>
        <dbReference type="ChEBI" id="CHEBI:15377"/>
        <dbReference type="ChEBI" id="CHEBI:15378"/>
        <dbReference type="ChEBI" id="CHEBI:17154"/>
        <dbReference type="ChEBI" id="CHEBI:57967"/>
        <dbReference type="ChEBI" id="CHEBI:77017"/>
    </reaction>
</comment>
<protein>
    <recommendedName>
        <fullName evidence="17">ADP-ribosylhydrolase ARH3</fullName>
        <ecNumber evidence="7">3.2.1.143</ecNumber>
    </recommendedName>
    <alternativeName>
        <fullName evidence="18">ADP-ribose glycohydrolase ARH3</fullName>
    </alternativeName>
    <alternativeName>
        <fullName evidence="19">ADP-ribosylhydrolase 3</fullName>
    </alternativeName>
    <alternativeName>
        <fullName evidence="22">O-acetyl-ADP-ribose deacetylase ARH3</fullName>
    </alternativeName>
    <alternativeName>
        <fullName evidence="23">Poly(ADP-ribose) glycohydrolase ARH3</fullName>
    </alternativeName>
    <alternativeName>
        <fullName evidence="21">[Protein ADP-ribosylarginine] hydrolase-like protein 2</fullName>
    </alternativeName>
    <alternativeName>
        <fullName evidence="20">[Protein ADP-ribosylserine] hydrolase</fullName>
    </alternativeName>
</protein>
<evidence type="ECO:0000256" key="10">
    <source>
        <dbReference type="ARBA" id="ARBA00022723"/>
    </source>
</evidence>
<dbReference type="InterPro" id="IPR005502">
    <property type="entry name" value="Ribosyl_crysJ1"/>
</dbReference>
<evidence type="ECO:0000256" key="3">
    <source>
        <dbReference type="ARBA" id="ARBA00004305"/>
    </source>
</evidence>
<keyword evidence="27" id="KW-0812">Transmembrane</keyword>
<evidence type="ECO:0000256" key="5">
    <source>
        <dbReference type="ARBA" id="ARBA00010702"/>
    </source>
</evidence>
<dbReference type="Pfam" id="PF03747">
    <property type="entry name" value="ADP_ribosyl_GH"/>
    <property type="match status" value="1"/>
</dbReference>
<keyword evidence="8" id="KW-0158">Chromosome</keyword>
<dbReference type="AlphaFoldDB" id="A0A182UG56"/>
<evidence type="ECO:0000256" key="11">
    <source>
        <dbReference type="ARBA" id="ARBA00022763"/>
    </source>
</evidence>
<feature type="transmembrane region" description="Helical" evidence="27">
    <location>
        <begin position="890"/>
        <end position="913"/>
    </location>
</feature>
<dbReference type="GO" id="GO:0140290">
    <property type="term" value="P:peptidyl-serine ADP-deribosylation"/>
    <property type="evidence" value="ECO:0007669"/>
    <property type="project" value="UniProtKB-ARBA"/>
</dbReference>
<reference evidence="28" key="2">
    <citation type="submission" date="2020-05" db="UniProtKB">
        <authorList>
            <consortium name="EnsemblMetazoa"/>
        </authorList>
    </citation>
    <scope>IDENTIFICATION</scope>
    <source>
        <strain evidence="28">CM1001059</strain>
    </source>
</reference>
<keyword evidence="16" id="KW-0539">Nucleus</keyword>
<evidence type="ECO:0000256" key="26">
    <source>
        <dbReference type="SAM" id="MobiDB-lite"/>
    </source>
</evidence>
<dbReference type="EnsemblMetazoa" id="AMEC019800-RA">
    <property type="protein sequence ID" value="AMEC019800-PA"/>
    <property type="gene ID" value="AMEC019800"/>
</dbReference>
<evidence type="ECO:0000256" key="15">
    <source>
        <dbReference type="ARBA" id="ARBA00023204"/>
    </source>
</evidence>
<evidence type="ECO:0000313" key="29">
    <source>
        <dbReference type="Proteomes" id="UP000075902"/>
    </source>
</evidence>
<feature type="binding site" evidence="25">
    <location>
        <position position="253"/>
    </location>
    <ligand>
        <name>Mg(2+)</name>
        <dbReference type="ChEBI" id="CHEBI:18420"/>
        <label>1</label>
    </ligand>
</feature>
<keyword evidence="13 25" id="KW-0460">Magnesium</keyword>
<dbReference type="GO" id="GO:0046872">
    <property type="term" value="F:metal ion binding"/>
    <property type="evidence" value="ECO:0007669"/>
    <property type="project" value="UniProtKB-KW"/>
</dbReference>
<keyword evidence="27" id="KW-0472">Membrane</keyword>
<reference evidence="29" key="1">
    <citation type="submission" date="2014-01" db="EMBL/GenBank/DDBJ databases">
        <title>The Genome Sequence of Anopheles melas CM1001059_A (V2).</title>
        <authorList>
            <consortium name="The Broad Institute Genomics Platform"/>
            <person name="Neafsey D.E."/>
            <person name="Besansky N."/>
            <person name="Howell P."/>
            <person name="Walton C."/>
            <person name="Young S.K."/>
            <person name="Zeng Q."/>
            <person name="Gargeya S."/>
            <person name="Fitzgerald M."/>
            <person name="Haas B."/>
            <person name="Abouelleil A."/>
            <person name="Allen A.W."/>
            <person name="Alvarado L."/>
            <person name="Arachchi H.M."/>
            <person name="Berlin A.M."/>
            <person name="Chapman S.B."/>
            <person name="Gainer-Dewar J."/>
            <person name="Goldberg J."/>
            <person name="Griggs A."/>
            <person name="Gujja S."/>
            <person name="Hansen M."/>
            <person name="Howarth C."/>
            <person name="Imamovic A."/>
            <person name="Ireland A."/>
            <person name="Larimer J."/>
            <person name="McCowan C."/>
            <person name="Murphy C."/>
            <person name="Pearson M."/>
            <person name="Poon T.W."/>
            <person name="Priest M."/>
            <person name="Roberts A."/>
            <person name="Saif S."/>
            <person name="Shea T."/>
            <person name="Sisk P."/>
            <person name="Sykes S."/>
            <person name="Wortman J."/>
            <person name="Nusbaum C."/>
            <person name="Birren B."/>
        </authorList>
    </citation>
    <scope>NUCLEOTIDE SEQUENCE [LARGE SCALE GENOMIC DNA]</scope>
    <source>
        <strain evidence="29">CM1001059</strain>
    </source>
</reference>
<dbReference type="PANTHER" id="PTHR16222:SF24">
    <property type="entry name" value="ADP-RIBOSYLHYDROLASE ARH3"/>
    <property type="match status" value="1"/>
</dbReference>
<evidence type="ECO:0000256" key="22">
    <source>
        <dbReference type="ARBA" id="ARBA00043187"/>
    </source>
</evidence>
<name>A0A182UG56_9DIPT</name>
<evidence type="ECO:0000313" key="28">
    <source>
        <dbReference type="EnsemblMetazoa" id="AMEC019800-PA"/>
    </source>
</evidence>
<keyword evidence="10 25" id="KW-0479">Metal-binding</keyword>
<accession>A0A182UG56</accession>
<keyword evidence="27" id="KW-1133">Transmembrane helix</keyword>
<keyword evidence="12" id="KW-0378">Hydrolase</keyword>
<dbReference type="SUPFAM" id="SSF101478">
    <property type="entry name" value="ADP-ribosylglycohydrolase"/>
    <property type="match status" value="1"/>
</dbReference>
<keyword evidence="14" id="KW-0496">Mitochondrion</keyword>
<dbReference type="VEuPathDB" id="VectorBase:AMEC019800"/>
<dbReference type="GO" id="GO:0005759">
    <property type="term" value="C:mitochondrial matrix"/>
    <property type="evidence" value="ECO:0007669"/>
    <property type="project" value="UniProtKB-SubCell"/>
</dbReference>
<evidence type="ECO:0000256" key="8">
    <source>
        <dbReference type="ARBA" id="ARBA00022454"/>
    </source>
</evidence>
<evidence type="ECO:0000256" key="13">
    <source>
        <dbReference type="ARBA" id="ARBA00022842"/>
    </source>
</evidence>
<feature type="compositionally biased region" description="Pro residues" evidence="26">
    <location>
        <begin position="712"/>
        <end position="725"/>
    </location>
</feature>
<feature type="binding site" evidence="25">
    <location>
        <position position="13"/>
    </location>
    <ligand>
        <name>Mg(2+)</name>
        <dbReference type="ChEBI" id="CHEBI:18420"/>
        <label>1</label>
    </ligand>
</feature>
<comment type="subunit">
    <text evidence="6">Monomer.</text>
</comment>
<evidence type="ECO:0000256" key="4">
    <source>
        <dbReference type="ARBA" id="ARBA00004496"/>
    </source>
</evidence>
<dbReference type="GO" id="GO:0004649">
    <property type="term" value="F:poly(ADP-ribose) glycohydrolase activity"/>
    <property type="evidence" value="ECO:0007669"/>
    <property type="project" value="UniProtKB-EC"/>
</dbReference>
<dbReference type="InterPro" id="IPR050792">
    <property type="entry name" value="ADP-ribosylglycohydrolase"/>
</dbReference>
<feature type="binding site" evidence="25">
    <location>
        <position position="252"/>
    </location>
    <ligand>
        <name>Mg(2+)</name>
        <dbReference type="ChEBI" id="CHEBI:18420"/>
        <label>1</label>
    </ligand>
</feature>
<dbReference type="Gene3D" id="1.10.4080.10">
    <property type="entry name" value="ADP-ribosylation/Crystallin J1"/>
    <property type="match status" value="1"/>
</dbReference>
<evidence type="ECO:0000256" key="16">
    <source>
        <dbReference type="ARBA" id="ARBA00023242"/>
    </source>
</evidence>
<organism evidence="28 29">
    <name type="scientific">Anopheles melas</name>
    <dbReference type="NCBI Taxonomy" id="34690"/>
    <lineage>
        <taxon>Eukaryota</taxon>
        <taxon>Metazoa</taxon>
        <taxon>Ecdysozoa</taxon>
        <taxon>Arthropoda</taxon>
        <taxon>Hexapoda</taxon>
        <taxon>Insecta</taxon>
        <taxon>Pterygota</taxon>
        <taxon>Neoptera</taxon>
        <taxon>Endopterygota</taxon>
        <taxon>Diptera</taxon>
        <taxon>Nematocera</taxon>
        <taxon>Culicoidea</taxon>
        <taxon>Culicidae</taxon>
        <taxon>Anophelinae</taxon>
        <taxon>Anopheles</taxon>
    </lineage>
</organism>
<dbReference type="GO" id="GO:0006281">
    <property type="term" value="P:DNA repair"/>
    <property type="evidence" value="ECO:0007669"/>
    <property type="project" value="UniProtKB-KW"/>
</dbReference>
<evidence type="ECO:0000256" key="1">
    <source>
        <dbReference type="ARBA" id="ARBA00004123"/>
    </source>
</evidence>
<comment type="subcellular location">
    <subcellularLocation>
        <location evidence="2">Chromosome</location>
    </subcellularLocation>
    <subcellularLocation>
        <location evidence="4">Cytoplasm</location>
    </subcellularLocation>
    <subcellularLocation>
        <location evidence="3">Mitochondrion matrix</location>
    </subcellularLocation>
    <subcellularLocation>
        <location evidence="1">Nucleus</location>
    </subcellularLocation>
</comment>
<evidence type="ECO:0000256" key="23">
    <source>
        <dbReference type="ARBA" id="ARBA00043193"/>
    </source>
</evidence>
<evidence type="ECO:0000256" key="19">
    <source>
        <dbReference type="ARBA" id="ARBA00042471"/>
    </source>
</evidence>
<evidence type="ECO:0000256" key="7">
    <source>
        <dbReference type="ARBA" id="ARBA00012255"/>
    </source>
</evidence>
<evidence type="ECO:0000256" key="21">
    <source>
        <dbReference type="ARBA" id="ARBA00042850"/>
    </source>
</evidence>
<evidence type="ECO:0000256" key="6">
    <source>
        <dbReference type="ARBA" id="ARBA00011245"/>
    </source>
</evidence>
<evidence type="ECO:0000256" key="17">
    <source>
        <dbReference type="ARBA" id="ARBA00041057"/>
    </source>
</evidence>
<keyword evidence="15" id="KW-0234">DNA repair</keyword>
<evidence type="ECO:0000256" key="20">
    <source>
        <dbReference type="ARBA" id="ARBA00042722"/>
    </source>
</evidence>
<evidence type="ECO:0000256" key="18">
    <source>
        <dbReference type="ARBA" id="ARBA00042398"/>
    </source>
</evidence>
<feature type="transmembrane region" description="Helical" evidence="27">
    <location>
        <begin position="646"/>
        <end position="672"/>
    </location>
</feature>
<dbReference type="STRING" id="34690.A0A182UG56"/>
<dbReference type="GO" id="GO:0005694">
    <property type="term" value="C:chromosome"/>
    <property type="evidence" value="ECO:0007669"/>
    <property type="project" value="UniProtKB-SubCell"/>
</dbReference>
<keyword evidence="9" id="KW-0963">Cytoplasm</keyword>
<sequence>MVLVTPYKKYTDDTAMTIQTARALVDPNGYSQKLLAKNYVVEFFKEPNRGYGAAVGEVFRKLRQTKIADPTCPAMAQFNGSGSFGNGAAMRISPVALYCVNKSIDELVRLVKESSEITHTNVLGVNGAILQALAIRQSLLLNPNEPFCWKAFLAELKQHMVEIEKGNDPDLDANPNAYEKQLQNMETLLDHRVDPSDENVLNLLGHSVAALYSVPTAVYCFLRHAQDLLKDTDRKSFRNTLEYAISLGGDCDTIGSMACAISGAYYGESAISSALLKHCESADSVAELAEQLFQDFSFLIDMRLKRDIVDMMSDSFVSSSLSVSPSEWTSRRLADFEPALPPLVLEKDVSFSEQNFVRPCPWWRDLAPTPEPDAPGSCAPADRDLNRDVEEEAVGSLSATCIGDLDASECTEVEDEDEPRLMLNPRLIFSIGRIVLRIVDGVSWLRSWMTNRPIVFQFACVTYTFSSSSRMRCIVSLPLLSSSTSTKLFGLSSRRAFSRACASTSCAVDFIGTRSIAYGMSCDTLYTHTRKLSTFSRASRSSAVGSLPPVAAPDSPAAPPAAIVAAIDARRSVVRRIEVTQARLLGSLPIFFSMNRPSPFQWPWACSGFSAMSSTRWLGGSSRSFFSHPRYTSSISMKLAMSWADLFILPIACVNTSLVVLSCVIFRIVYGLSGTTSYTVRKNILRFSCGTLLSRLLAMSSRLASNRTGTSPPSPPPPALPPRPPRVFSPRCCRYCSSISSYDRSRLSSSTRVYTNSDAMLSGWLVGERSRTCLYPGRMHLSEITRCAMTSPVSASYTLNFRNARSGLNEFLRMIFVLRLPQSTGMPSSSISTNVLEYRLAWLRYCPDTMFSTSCVTCSPSNSFSSGLYRRYIRCDRFHSTSGFRTYPQLLFSSNMALLMCIGMSSLSATIWMPNAQKNTGLKLDESMRRPAG</sequence>
<feature type="binding site" evidence="25">
    <location>
        <position position="250"/>
    </location>
    <ligand>
        <name>Mg(2+)</name>
        <dbReference type="ChEBI" id="CHEBI:18420"/>
        <label>1</label>
    </ligand>
</feature>
<proteinExistence type="inferred from homology"/>
<dbReference type="GO" id="GO:0005634">
    <property type="term" value="C:nucleus"/>
    <property type="evidence" value="ECO:0007669"/>
    <property type="project" value="UniProtKB-SubCell"/>
</dbReference>
<dbReference type="PANTHER" id="PTHR16222">
    <property type="entry name" value="ADP-RIBOSYLGLYCOHYDROLASE"/>
    <property type="match status" value="1"/>
</dbReference>